<dbReference type="Gene3D" id="3.40.50.720">
    <property type="entry name" value="NAD(P)-binding Rossmann-like Domain"/>
    <property type="match status" value="1"/>
</dbReference>
<sequence>MTASAILSKTYKGKWALVTGASAGIGVALAEDLAAAGANLVLTARRVDRLEALAQRLQEQHGIQTRVIPADLADPAAPQQLYEATEGQGLEIDLLINNAGFGYLGEFLRSDLAFQRTMVDVNCAAVVDLTHRYLPGMVKRRRGDILILASTAAYQPVAYMATYAATKVFDRYFAEALAEEVGRYGVRVSALCPGPTESEFGQVAGSRKEEKRKYQPAAEVARLGLEGLVQGKTWVIPYSGGRIQVFAQRFVPRRIITKAAEKMFRPDTVK</sequence>
<dbReference type="SUPFAM" id="SSF51735">
    <property type="entry name" value="NAD(P)-binding Rossmann-fold domains"/>
    <property type="match status" value="1"/>
</dbReference>
<evidence type="ECO:0000256" key="7">
    <source>
        <dbReference type="ARBA" id="ARBA00044271"/>
    </source>
</evidence>
<dbReference type="PANTHER" id="PTHR43086">
    <property type="entry name" value="VERY-LONG-CHAIN 3-OXOOACYL-COA REDUCTASE"/>
    <property type="match status" value="1"/>
</dbReference>
<dbReference type="PIRSF" id="PIRSF000126">
    <property type="entry name" value="11-beta-HSD1"/>
    <property type="match status" value="1"/>
</dbReference>
<dbReference type="AlphaFoldDB" id="A0A4Q1SID3"/>
<dbReference type="Proteomes" id="UP000290253">
    <property type="component" value="Unassembled WGS sequence"/>
</dbReference>
<dbReference type="EC" id="1.1.1.298" evidence="4"/>
<dbReference type="PANTHER" id="PTHR43086:SF3">
    <property type="entry name" value="NADP-DEPENDENT 3-HYDROXY ACID DEHYDROGENASE YDFG"/>
    <property type="match status" value="1"/>
</dbReference>
<evidence type="ECO:0000256" key="5">
    <source>
        <dbReference type="ARBA" id="ARBA00044059"/>
    </source>
</evidence>
<dbReference type="InterPro" id="IPR020904">
    <property type="entry name" value="Sc_DH/Rdtase_CS"/>
</dbReference>
<dbReference type="EC" id="1.1.1.381" evidence="5"/>
<comment type="function">
    <text evidence="9">NADP-dependent dehydrogenase with broad substrate specificity acting on 3-hydroxy acids. Catalyzes the NADP-dependent oxidation of L-allo-threonine to L-2-amino-3-keto-butyrate, which is spontaneously decarboxylated into aminoacetone. Also acts on D-threonine, L-serine, D-serine, D-3-hydroxyisobutyrate, L-3-hydroxyisobutyrate, D-glycerate and L-glycerate. Able to catalyze the reduction of the malonic semialdehyde to 3-hydroxypropionic acid. YdfG is apparently supplementing RutE, the presumed malonic semialdehyde reductase involved in pyrimidine degradation since both are able to detoxify malonic semialdehyde.</text>
</comment>
<dbReference type="PRINTS" id="PR00081">
    <property type="entry name" value="GDHRDH"/>
</dbReference>
<comment type="catalytic activity">
    <reaction evidence="10">
        <text>3-hydroxypropanoate + NADP(+) = 3-oxopropanoate + NADPH + H(+)</text>
        <dbReference type="Rhea" id="RHEA:26438"/>
        <dbReference type="ChEBI" id="CHEBI:15378"/>
        <dbReference type="ChEBI" id="CHEBI:16510"/>
        <dbReference type="ChEBI" id="CHEBI:33190"/>
        <dbReference type="ChEBI" id="CHEBI:57783"/>
        <dbReference type="ChEBI" id="CHEBI:58349"/>
        <dbReference type="EC" id="1.1.1.298"/>
    </reaction>
</comment>
<comment type="catalytic activity">
    <reaction evidence="3">
        <text>L-allo-threonine + NADP(+) = aminoacetone + CO2 + NADPH</text>
        <dbReference type="Rhea" id="RHEA:43524"/>
        <dbReference type="ChEBI" id="CHEBI:16526"/>
        <dbReference type="ChEBI" id="CHEBI:57783"/>
        <dbReference type="ChEBI" id="CHEBI:58320"/>
        <dbReference type="ChEBI" id="CHEBI:58349"/>
        <dbReference type="ChEBI" id="CHEBI:58585"/>
        <dbReference type="EC" id="1.1.1.381"/>
    </reaction>
</comment>
<evidence type="ECO:0000256" key="3">
    <source>
        <dbReference type="ARBA" id="ARBA00043812"/>
    </source>
</evidence>
<evidence type="ECO:0000313" key="12">
    <source>
        <dbReference type="Proteomes" id="UP000290253"/>
    </source>
</evidence>
<protein>
    <recommendedName>
        <fullName evidence="6">NADP-dependent 3-hydroxy acid dehydrogenase YdfG</fullName>
        <ecNumber evidence="4">1.1.1.298</ecNumber>
        <ecNumber evidence="5">1.1.1.381</ecNumber>
    </recommendedName>
    <alternativeName>
        <fullName evidence="8">L-allo-threonine dehydrogenase</fullName>
    </alternativeName>
    <alternativeName>
        <fullName evidence="7">Malonic semialdehyde reductase</fullName>
    </alternativeName>
</protein>
<gene>
    <name evidence="11" type="ORF">ESZ00_05515</name>
</gene>
<evidence type="ECO:0000256" key="4">
    <source>
        <dbReference type="ARBA" id="ARBA00044050"/>
    </source>
</evidence>
<evidence type="ECO:0000256" key="6">
    <source>
        <dbReference type="ARBA" id="ARBA00044065"/>
    </source>
</evidence>
<evidence type="ECO:0000256" key="2">
    <source>
        <dbReference type="ARBA" id="ARBA00023002"/>
    </source>
</evidence>
<evidence type="ECO:0000256" key="8">
    <source>
        <dbReference type="ARBA" id="ARBA00044349"/>
    </source>
</evidence>
<dbReference type="PROSITE" id="PS00061">
    <property type="entry name" value="ADH_SHORT"/>
    <property type="match status" value="1"/>
</dbReference>
<dbReference type="GO" id="GO:0035527">
    <property type="term" value="F:3-hydroxypropionate dehydrogenase (NADP+) activity"/>
    <property type="evidence" value="ECO:0007669"/>
    <property type="project" value="UniProtKB-EC"/>
</dbReference>
<dbReference type="EMBL" id="SDMK01000001">
    <property type="protein sequence ID" value="RXS97364.1"/>
    <property type="molecule type" value="Genomic_DNA"/>
</dbReference>
<organism evidence="11 12">
    <name type="scientific">Silvibacterium dinghuense</name>
    <dbReference type="NCBI Taxonomy" id="1560006"/>
    <lineage>
        <taxon>Bacteria</taxon>
        <taxon>Pseudomonadati</taxon>
        <taxon>Acidobacteriota</taxon>
        <taxon>Terriglobia</taxon>
        <taxon>Terriglobales</taxon>
        <taxon>Acidobacteriaceae</taxon>
        <taxon>Silvibacterium</taxon>
    </lineage>
</organism>
<proteinExistence type="inferred from homology"/>
<accession>A0A4Q1SID3</accession>
<reference evidence="11 12" key="1">
    <citation type="journal article" date="2016" name="Int. J. Syst. Evol. Microbiol.">
        <title>Acidipila dinghuensis sp. nov., an acidobacterium isolated from forest soil.</title>
        <authorList>
            <person name="Jiang Y.W."/>
            <person name="Wang J."/>
            <person name="Chen M.H."/>
            <person name="Lv Y.Y."/>
            <person name="Qiu L.H."/>
        </authorList>
    </citation>
    <scope>NUCLEOTIDE SEQUENCE [LARGE SCALE GENOMIC DNA]</scope>
    <source>
        <strain evidence="11 12">DHOF10</strain>
    </source>
</reference>
<evidence type="ECO:0000256" key="9">
    <source>
        <dbReference type="ARBA" id="ARBA00045650"/>
    </source>
</evidence>
<comment type="caution">
    <text evidence="11">The sequence shown here is derived from an EMBL/GenBank/DDBJ whole genome shotgun (WGS) entry which is preliminary data.</text>
</comment>
<keyword evidence="12" id="KW-1185">Reference proteome</keyword>
<evidence type="ECO:0000256" key="1">
    <source>
        <dbReference type="ARBA" id="ARBA00006484"/>
    </source>
</evidence>
<dbReference type="InterPro" id="IPR036291">
    <property type="entry name" value="NAD(P)-bd_dom_sf"/>
</dbReference>
<dbReference type="OrthoDB" id="9808814at2"/>
<comment type="similarity">
    <text evidence="1">Belongs to the short-chain dehydrogenases/reductases (SDR) family.</text>
</comment>
<dbReference type="InterPro" id="IPR002347">
    <property type="entry name" value="SDR_fam"/>
</dbReference>
<dbReference type="Pfam" id="PF00106">
    <property type="entry name" value="adh_short"/>
    <property type="match status" value="1"/>
</dbReference>
<name>A0A4Q1SID3_9BACT</name>
<dbReference type="RefSeq" id="WP_129207143.1">
    <property type="nucleotide sequence ID" value="NZ_BMGU01000001.1"/>
</dbReference>
<evidence type="ECO:0000313" key="11">
    <source>
        <dbReference type="EMBL" id="RXS97364.1"/>
    </source>
</evidence>
<evidence type="ECO:0000256" key="10">
    <source>
        <dbReference type="ARBA" id="ARBA00047274"/>
    </source>
</evidence>
<keyword evidence="2" id="KW-0560">Oxidoreductase</keyword>